<feature type="domain" description="Selenoprotein F/M" evidence="6">
    <location>
        <begin position="37"/>
        <end position="111"/>
    </location>
</feature>
<dbReference type="PANTHER" id="PTHR13077">
    <property type="entry name" value="SELENOPROTEIN F"/>
    <property type="match status" value="1"/>
</dbReference>
<dbReference type="Proteomes" id="UP000669903">
    <property type="component" value="Unassembled WGS sequence"/>
</dbReference>
<dbReference type="InterPro" id="IPR014912">
    <property type="entry name" value="Sep15_SelM_dom"/>
</dbReference>
<protein>
    <recommendedName>
        <fullName evidence="4">Selenoprotein M</fullName>
    </recommendedName>
</protein>
<dbReference type="InterPro" id="IPR039992">
    <property type="entry name" value="Sep15_SelM"/>
</dbReference>
<evidence type="ECO:0000313" key="7">
    <source>
        <dbReference type="EMBL" id="KAG5329085.1"/>
    </source>
</evidence>
<comment type="caution">
    <text evidence="7">The sequence shown here is derived from an EMBL/GenBank/DDBJ whole genome shotgun (WGS) entry which is preliminary data.</text>
</comment>
<dbReference type="InterPro" id="IPR036249">
    <property type="entry name" value="Thioredoxin-like_sf"/>
</dbReference>
<dbReference type="GO" id="GO:0005788">
    <property type="term" value="C:endoplasmic reticulum lumen"/>
    <property type="evidence" value="ECO:0007669"/>
    <property type="project" value="TreeGrafter"/>
</dbReference>
<keyword evidence="8" id="KW-1185">Reference proteome</keyword>
<feature type="signal peptide" evidence="5">
    <location>
        <begin position="1"/>
        <end position="29"/>
    </location>
</feature>
<feature type="non-terminal residue" evidence="7">
    <location>
        <position position="122"/>
    </location>
</feature>
<evidence type="ECO:0000256" key="5">
    <source>
        <dbReference type="SAM" id="SignalP"/>
    </source>
</evidence>
<evidence type="ECO:0000256" key="4">
    <source>
        <dbReference type="ARBA" id="ARBA00040773"/>
    </source>
</evidence>
<gene>
    <name evidence="7" type="primary">Selenom</name>
    <name evidence="7" type="ORF">G6Z76_0001649</name>
</gene>
<organism evidence="7 8">
    <name type="scientific">Acromyrmex charruanus</name>
    <dbReference type="NCBI Taxonomy" id="2715315"/>
    <lineage>
        <taxon>Eukaryota</taxon>
        <taxon>Metazoa</taxon>
        <taxon>Ecdysozoa</taxon>
        <taxon>Arthropoda</taxon>
        <taxon>Hexapoda</taxon>
        <taxon>Insecta</taxon>
        <taxon>Pterygota</taxon>
        <taxon>Neoptera</taxon>
        <taxon>Endopterygota</taxon>
        <taxon>Hymenoptera</taxon>
        <taxon>Apocrita</taxon>
        <taxon>Aculeata</taxon>
        <taxon>Formicoidea</taxon>
        <taxon>Formicidae</taxon>
        <taxon>Myrmicinae</taxon>
        <taxon>Acromyrmex</taxon>
    </lineage>
</organism>
<dbReference type="PANTHER" id="PTHR13077:SF7">
    <property type="entry name" value="SELENOPROTEIN M"/>
    <property type="match status" value="1"/>
</dbReference>
<evidence type="ECO:0000313" key="8">
    <source>
        <dbReference type="Proteomes" id="UP000669903"/>
    </source>
</evidence>
<evidence type="ECO:0000259" key="6">
    <source>
        <dbReference type="Pfam" id="PF08806"/>
    </source>
</evidence>
<dbReference type="SUPFAM" id="SSF52833">
    <property type="entry name" value="Thioredoxin-like"/>
    <property type="match status" value="1"/>
</dbReference>
<evidence type="ECO:0000256" key="3">
    <source>
        <dbReference type="ARBA" id="ARBA00022933"/>
    </source>
</evidence>
<sequence>SNNMATTVIFSSFVFVFTLTLSFVSVANSTDSYYTSARVESCSGCSLNRLPDVKQFIFEDLPQYDNVEFKHIPGAIPELVLCNIHEEEVERLVLSKLTREECNELLVSKGFTKKFKDNKDEM</sequence>
<proteinExistence type="inferred from homology"/>
<reference evidence="7" key="1">
    <citation type="submission" date="2020-03" db="EMBL/GenBank/DDBJ databases">
        <title>Relaxed selection underlies rapid genomic changes in the transitions from sociality to social parasitism in ants.</title>
        <authorList>
            <person name="Bi X."/>
        </authorList>
    </citation>
    <scope>NUCLEOTIDE SEQUENCE</scope>
    <source>
        <strain evidence="7">BGI-DK2014a</strain>
        <tissue evidence="7">Whole body</tissue>
    </source>
</reference>
<dbReference type="EMBL" id="JAANIC010006392">
    <property type="protein sequence ID" value="KAG5329085.1"/>
    <property type="molecule type" value="Genomic_DNA"/>
</dbReference>
<dbReference type="Gene3D" id="3.40.30.50">
    <property type="entry name" value="Sep15/SelM thioredoxin-like domain, active-site redox motif"/>
    <property type="match status" value="1"/>
</dbReference>
<feature type="chain" id="PRO_5032439390" description="Selenoprotein M" evidence="5">
    <location>
        <begin position="30"/>
        <end position="122"/>
    </location>
</feature>
<keyword evidence="3" id="KW-0712">Selenocysteine</keyword>
<dbReference type="InterPro" id="IPR038219">
    <property type="entry name" value="Sep15/SelM_sf"/>
</dbReference>
<evidence type="ECO:0000256" key="2">
    <source>
        <dbReference type="ARBA" id="ARBA00022729"/>
    </source>
</evidence>
<feature type="non-terminal residue" evidence="7">
    <location>
        <position position="1"/>
    </location>
</feature>
<dbReference type="AlphaFoldDB" id="A0A836F9K3"/>
<dbReference type="Pfam" id="PF08806">
    <property type="entry name" value="Sep15_SelM"/>
    <property type="match status" value="1"/>
</dbReference>
<comment type="similarity">
    <text evidence="1">Belongs to the selenoprotein M/F family.</text>
</comment>
<name>A0A836F9K3_9HYME</name>
<accession>A0A836F9K3</accession>
<dbReference type="GO" id="GO:0016491">
    <property type="term" value="F:oxidoreductase activity"/>
    <property type="evidence" value="ECO:0007669"/>
    <property type="project" value="TreeGrafter"/>
</dbReference>
<keyword evidence="2 5" id="KW-0732">Signal</keyword>
<evidence type="ECO:0000256" key="1">
    <source>
        <dbReference type="ARBA" id="ARBA00005742"/>
    </source>
</evidence>